<evidence type="ECO:0000313" key="6">
    <source>
        <dbReference type="Proteomes" id="UP000002043"/>
    </source>
</evidence>
<dbReference type="eggNOG" id="COG1912">
    <property type="taxonomic scope" value="Bacteria"/>
</dbReference>
<dbReference type="PIRSF" id="PIRSF006779">
    <property type="entry name" value="UCP006779"/>
    <property type="match status" value="1"/>
</dbReference>
<proteinExistence type="inferred from homology"/>
<dbReference type="Gene3D" id="3.40.50.10790">
    <property type="entry name" value="S-adenosyl-l-methionine hydroxide adenosyltransferase, N-terminal"/>
    <property type="match status" value="1"/>
</dbReference>
<evidence type="ECO:0000313" key="5">
    <source>
        <dbReference type="EMBL" id="ADC88781.1"/>
    </source>
</evidence>
<dbReference type="KEGG" id="tal:Thal_0145"/>
<dbReference type="AlphaFoldDB" id="D3SNP4"/>
<evidence type="ECO:0008006" key="7">
    <source>
        <dbReference type="Google" id="ProtNLM"/>
    </source>
</evidence>
<sequence length="252" mass="27712">MADSPVIALLTDFGDKDGFVGAMKGVILSINPKARIVDITHSVTPFCIQEGALLLMAHYSYFPPGTIFVGVVDPGVGSQRPAIAMRCQDYYFVGPMNGLFDLVVRKLGTPQCHLIENFTLPRKNQTFHGRDIFAPVAAHLSKGVPLKDVGKEIPYRTHLVWEEPTLSGNTLVGKILYFDRFGNAITNVECGPYREAIFRGERIKVVTHFMEGEPGKLGSLCGSFGLMEIFLPMGNARETYGISLGEEVIFNL</sequence>
<name>D3SNP4_THEAH</name>
<dbReference type="Pfam" id="PF20257">
    <property type="entry name" value="SAM_HAT_C"/>
    <property type="match status" value="1"/>
</dbReference>
<reference evidence="6" key="1">
    <citation type="journal article" date="2010" name="Stand. Genomic Sci.">
        <title>Complete genome sequence of Thermocrinis albus type strain (HI 11/12T).</title>
        <authorList>
            <person name="Wirth R."/>
            <person name="Sikorski J."/>
            <person name="Brambilla E."/>
            <person name="Misra M."/>
            <person name="Lapidus A."/>
            <person name="Copeland A."/>
            <person name="Nolan M."/>
            <person name="Lucas S."/>
            <person name="Chen F."/>
            <person name="Tice H."/>
            <person name="Cheng J.F."/>
            <person name="Han C."/>
            <person name="Detter J.C."/>
            <person name="Tapia R."/>
            <person name="Bruce D."/>
            <person name="Goodwin L."/>
            <person name="Pitluck S."/>
            <person name="Pati A."/>
            <person name="Anderson I."/>
            <person name="Ivanova N."/>
            <person name="Mavromatis K."/>
            <person name="Mikhailova N."/>
            <person name="Chen A."/>
            <person name="Palaniappan K."/>
            <person name="Bilek Y."/>
            <person name="Hader T."/>
            <person name="Land M."/>
            <person name="Hauser L."/>
            <person name="Chang Y.J."/>
            <person name="Jeffries C.D."/>
            <person name="Tindall B.J."/>
            <person name="Rohde M."/>
            <person name="Goker M."/>
            <person name="Bristow J."/>
            <person name="Eisen J.A."/>
            <person name="Markowitz V."/>
            <person name="Hugenholtz P."/>
            <person name="Kyrpides N.C."/>
            <person name="Klenk H.P."/>
        </authorList>
    </citation>
    <scope>NUCLEOTIDE SEQUENCE [LARGE SCALE GENOMIC DNA]</scope>
    <source>
        <strain evidence="6">DSM 14484 / JCM 11386 / HI 11/12</strain>
    </source>
</reference>
<dbReference type="HOGENOM" id="CLU_059734_1_1_0"/>
<dbReference type="InterPro" id="IPR046470">
    <property type="entry name" value="SAM_HAT_C"/>
</dbReference>
<accession>D3SNP4</accession>
<dbReference type="EMBL" id="CP001931">
    <property type="protein sequence ID" value="ADC88781.1"/>
    <property type="molecule type" value="Genomic_DNA"/>
</dbReference>
<keyword evidence="6" id="KW-1185">Reference proteome</keyword>
<dbReference type="Gene3D" id="2.40.30.90">
    <property type="entry name" value="Bacterial fluorinating enzyme like"/>
    <property type="match status" value="1"/>
</dbReference>
<dbReference type="InterPro" id="IPR023228">
    <property type="entry name" value="SAM_OH_AdoTrfase_N_sf"/>
</dbReference>
<feature type="domain" description="S-adenosyl-l-methionine hydroxide adenosyltransferase N-terminal" evidence="3">
    <location>
        <begin position="7"/>
        <end position="150"/>
    </location>
</feature>
<evidence type="ECO:0000259" key="3">
    <source>
        <dbReference type="Pfam" id="PF01887"/>
    </source>
</evidence>
<dbReference type="InterPro" id="IPR002747">
    <property type="entry name" value="SAM_OH_AdoTrfase"/>
</dbReference>
<gene>
    <name evidence="5" type="ordered locus">Thal_0145</name>
</gene>
<dbReference type="SUPFAM" id="SSF101852">
    <property type="entry name" value="Bacterial fluorinating enzyme, C-terminal domain"/>
    <property type="match status" value="1"/>
</dbReference>
<dbReference type="PANTHER" id="PTHR35092:SF1">
    <property type="entry name" value="CHLORINASE MJ1651"/>
    <property type="match status" value="1"/>
</dbReference>
<evidence type="ECO:0000256" key="1">
    <source>
        <dbReference type="ARBA" id="ARBA00022691"/>
    </source>
</evidence>
<evidence type="ECO:0000256" key="2">
    <source>
        <dbReference type="ARBA" id="ARBA00024035"/>
    </source>
</evidence>
<comment type="similarity">
    <text evidence="2">Belongs to the SAM hydrolase / SAM-dependent halogenase family.</text>
</comment>
<dbReference type="RefSeq" id="WP_012991188.1">
    <property type="nucleotide sequence ID" value="NC_013894.1"/>
</dbReference>
<dbReference type="STRING" id="638303.Thal_0145"/>
<feature type="domain" description="S-adenosyl-l-methionine hydroxide adenosyltransferase C-terminal" evidence="4">
    <location>
        <begin position="173"/>
        <end position="248"/>
    </location>
</feature>
<dbReference type="InterPro" id="IPR023227">
    <property type="entry name" value="SAM_OH_AdoTrfase_C_sf"/>
</dbReference>
<organism evidence="5 6">
    <name type="scientific">Thermocrinis albus (strain DSM 14484 / JCM 11386 / HI 11/12)</name>
    <dbReference type="NCBI Taxonomy" id="638303"/>
    <lineage>
        <taxon>Bacteria</taxon>
        <taxon>Pseudomonadati</taxon>
        <taxon>Aquificota</taxon>
        <taxon>Aquificia</taxon>
        <taxon>Aquificales</taxon>
        <taxon>Aquificaceae</taxon>
        <taxon>Thermocrinis</taxon>
    </lineage>
</organism>
<dbReference type="Proteomes" id="UP000002043">
    <property type="component" value="Chromosome"/>
</dbReference>
<dbReference type="OrthoDB" id="9792195at2"/>
<keyword evidence="1" id="KW-0949">S-adenosyl-L-methionine</keyword>
<dbReference type="PANTHER" id="PTHR35092">
    <property type="entry name" value="CHLORINASE MJ1651"/>
    <property type="match status" value="1"/>
</dbReference>
<protein>
    <recommendedName>
        <fullName evidence="7">SAM-dependent chlorinase/fluorinase</fullName>
    </recommendedName>
</protein>
<evidence type="ECO:0000259" key="4">
    <source>
        <dbReference type="Pfam" id="PF20257"/>
    </source>
</evidence>
<dbReference type="SUPFAM" id="SSF102522">
    <property type="entry name" value="Bacterial fluorinating enzyme, N-terminal domain"/>
    <property type="match status" value="1"/>
</dbReference>
<dbReference type="InterPro" id="IPR046469">
    <property type="entry name" value="SAM_HAT_N"/>
</dbReference>
<dbReference type="Pfam" id="PF01887">
    <property type="entry name" value="SAM_HAT_N"/>
    <property type="match status" value="1"/>
</dbReference>